<evidence type="ECO:0000256" key="7">
    <source>
        <dbReference type="ARBA" id="ARBA00023136"/>
    </source>
</evidence>
<keyword evidence="2" id="KW-0813">Transport</keyword>
<comment type="caution">
    <text evidence="9">The sequence shown here is derived from an EMBL/GenBank/DDBJ whole genome shotgun (WGS) entry which is preliminary data.</text>
</comment>
<evidence type="ECO:0000313" key="9">
    <source>
        <dbReference type="EMBL" id="MBE1607027.1"/>
    </source>
</evidence>
<dbReference type="GO" id="GO:0016020">
    <property type="term" value="C:membrane"/>
    <property type="evidence" value="ECO:0007669"/>
    <property type="project" value="UniProtKB-ARBA"/>
</dbReference>
<dbReference type="AlphaFoldDB" id="A0A927MVG0"/>
<gene>
    <name evidence="9" type="ORF">HEB94_003875</name>
</gene>
<evidence type="ECO:0000313" key="10">
    <source>
        <dbReference type="Proteomes" id="UP000638648"/>
    </source>
</evidence>
<accession>A0A927MVG0</accession>
<comment type="subcellular location">
    <subcellularLocation>
        <location evidence="1">Membrane</location>
        <topology evidence="1">Single-pass membrane protein</topology>
    </subcellularLocation>
</comment>
<evidence type="ECO:0000256" key="3">
    <source>
        <dbReference type="ARBA" id="ARBA00022692"/>
    </source>
</evidence>
<evidence type="ECO:0000256" key="8">
    <source>
        <dbReference type="SAM" id="MobiDB-lite"/>
    </source>
</evidence>
<keyword evidence="3" id="KW-0812">Transmembrane</keyword>
<evidence type="ECO:0000256" key="5">
    <source>
        <dbReference type="ARBA" id="ARBA00022989"/>
    </source>
</evidence>
<name>A0A927MVG0_9ACTN</name>
<evidence type="ECO:0000256" key="1">
    <source>
        <dbReference type="ARBA" id="ARBA00004167"/>
    </source>
</evidence>
<feature type="compositionally biased region" description="Polar residues" evidence="8">
    <location>
        <begin position="43"/>
        <end position="54"/>
    </location>
</feature>
<keyword evidence="10" id="KW-1185">Reference proteome</keyword>
<dbReference type="InterPro" id="IPR003369">
    <property type="entry name" value="TatA/B/E"/>
</dbReference>
<keyword evidence="6" id="KW-0811">Translocation</keyword>
<reference evidence="9" key="1">
    <citation type="submission" date="2020-10" db="EMBL/GenBank/DDBJ databases">
        <title>Sequencing the genomes of 1000 actinobacteria strains.</title>
        <authorList>
            <person name="Klenk H.-P."/>
        </authorList>
    </citation>
    <scope>NUCLEOTIDE SEQUENCE</scope>
    <source>
        <strain evidence="9">DSM 45354</strain>
    </source>
</reference>
<keyword evidence="7" id="KW-0472">Membrane</keyword>
<evidence type="ECO:0000256" key="2">
    <source>
        <dbReference type="ARBA" id="ARBA00022448"/>
    </source>
</evidence>
<proteinExistence type="predicted"/>
<dbReference type="GO" id="GO:0015031">
    <property type="term" value="P:protein transport"/>
    <property type="evidence" value="ECO:0007669"/>
    <property type="project" value="UniProtKB-KW"/>
</dbReference>
<sequence>MLILLFGATRLPQTAKGLGQSLRVFRKELRDDDPTPTALPTIAQDQESTTQSNPDGAAAPNVSDSVQHDQV</sequence>
<evidence type="ECO:0000256" key="4">
    <source>
        <dbReference type="ARBA" id="ARBA00022927"/>
    </source>
</evidence>
<evidence type="ECO:0000256" key="6">
    <source>
        <dbReference type="ARBA" id="ARBA00023010"/>
    </source>
</evidence>
<keyword evidence="4" id="KW-0653">Protein transport</keyword>
<dbReference type="EMBL" id="JADBEM010000001">
    <property type="protein sequence ID" value="MBE1607027.1"/>
    <property type="molecule type" value="Genomic_DNA"/>
</dbReference>
<organism evidence="9 10">
    <name type="scientific">Actinopolymorpha pittospori</name>
    <dbReference type="NCBI Taxonomy" id="648752"/>
    <lineage>
        <taxon>Bacteria</taxon>
        <taxon>Bacillati</taxon>
        <taxon>Actinomycetota</taxon>
        <taxon>Actinomycetes</taxon>
        <taxon>Propionibacteriales</taxon>
        <taxon>Actinopolymorphaceae</taxon>
        <taxon>Actinopolymorpha</taxon>
    </lineage>
</organism>
<keyword evidence="5" id="KW-1133">Transmembrane helix</keyword>
<feature type="region of interest" description="Disordered" evidence="8">
    <location>
        <begin position="29"/>
        <end position="71"/>
    </location>
</feature>
<protein>
    <submittedName>
        <fullName evidence="9">Sec-independent protein translocase protein TatA</fullName>
    </submittedName>
</protein>
<dbReference type="Gene3D" id="1.20.5.3310">
    <property type="match status" value="1"/>
</dbReference>
<dbReference type="Pfam" id="PF02416">
    <property type="entry name" value="TatA_B_E"/>
    <property type="match status" value="1"/>
</dbReference>
<dbReference type="Proteomes" id="UP000638648">
    <property type="component" value="Unassembled WGS sequence"/>
</dbReference>